<organism evidence="1 2">
    <name type="scientific">Dictyostelium firmibasis</name>
    <dbReference type="NCBI Taxonomy" id="79012"/>
    <lineage>
        <taxon>Eukaryota</taxon>
        <taxon>Amoebozoa</taxon>
        <taxon>Evosea</taxon>
        <taxon>Eumycetozoa</taxon>
        <taxon>Dictyostelia</taxon>
        <taxon>Dictyosteliales</taxon>
        <taxon>Dictyosteliaceae</taxon>
        <taxon>Dictyostelium</taxon>
    </lineage>
</organism>
<accession>A0AAN7TPM9</accession>
<sequence length="212" mass="24687">MKNIDLDEIDRLIEGRVTNINSAYKSEEFKKSVESWKEQRDSLRESLLEFWQDNEEKIKFTGWWKSLSKQYKAAMALTSIEDLKQSLDLYENYAPIASPELFEEELDFLFLNDTPKDFNDPIEEDSFFKPTPTPTLIKLVNNLVESKENDPKIFNGLNRMKLFFSDLDDPSSIVQSMLVVRSCILLGFIVNIIVLFNSELDKPEEDLNKLAI</sequence>
<dbReference type="Proteomes" id="UP001344447">
    <property type="component" value="Unassembled WGS sequence"/>
</dbReference>
<dbReference type="EMBL" id="JAVFKY010000004">
    <property type="protein sequence ID" value="KAK5576879.1"/>
    <property type="molecule type" value="Genomic_DNA"/>
</dbReference>
<proteinExistence type="predicted"/>
<dbReference type="AlphaFoldDB" id="A0AAN7TPM9"/>
<name>A0AAN7TPM9_9MYCE</name>
<reference evidence="1 2" key="1">
    <citation type="submission" date="2023-11" db="EMBL/GenBank/DDBJ databases">
        <title>Dfirmibasis_genome.</title>
        <authorList>
            <person name="Edelbroek B."/>
            <person name="Kjellin J."/>
            <person name="Jerlstrom-Hultqvist J."/>
            <person name="Soderbom F."/>
        </authorList>
    </citation>
    <scope>NUCLEOTIDE SEQUENCE [LARGE SCALE GENOMIC DNA]</scope>
    <source>
        <strain evidence="1 2">TNS-C-14</strain>
    </source>
</reference>
<comment type="caution">
    <text evidence="1">The sequence shown here is derived from an EMBL/GenBank/DDBJ whole genome shotgun (WGS) entry which is preliminary data.</text>
</comment>
<keyword evidence="2" id="KW-1185">Reference proteome</keyword>
<evidence type="ECO:0000313" key="2">
    <source>
        <dbReference type="Proteomes" id="UP001344447"/>
    </source>
</evidence>
<gene>
    <name evidence="1" type="ORF">RB653_001816</name>
</gene>
<evidence type="ECO:0000313" key="1">
    <source>
        <dbReference type="EMBL" id="KAK5576879.1"/>
    </source>
</evidence>
<protein>
    <submittedName>
        <fullName evidence="1">Uncharacterized protein</fullName>
    </submittedName>
</protein>